<dbReference type="GO" id="GO:0016020">
    <property type="term" value="C:membrane"/>
    <property type="evidence" value="ECO:0007669"/>
    <property type="project" value="UniProtKB-SubCell"/>
</dbReference>
<evidence type="ECO:0000256" key="5">
    <source>
        <dbReference type="ARBA" id="ARBA00023136"/>
    </source>
</evidence>
<evidence type="ECO:0000256" key="4">
    <source>
        <dbReference type="ARBA" id="ARBA00022729"/>
    </source>
</evidence>
<dbReference type="PANTHER" id="PTHR35789:SF1">
    <property type="entry name" value="SPORE GERMINATION PROTEIN B3"/>
    <property type="match status" value="1"/>
</dbReference>
<evidence type="ECO:0000256" key="1">
    <source>
        <dbReference type="ARBA" id="ARBA00004635"/>
    </source>
</evidence>
<reference evidence="11 12" key="1">
    <citation type="submission" date="2020-02" db="EMBL/GenBank/DDBJ databases">
        <title>Paenibacillus sp. nov., isolated from rhizosphere soil of tomato.</title>
        <authorList>
            <person name="Weon H.-Y."/>
            <person name="Lee S.A."/>
        </authorList>
    </citation>
    <scope>NUCLEOTIDE SEQUENCE [LARGE SCALE GENOMIC DNA]</scope>
    <source>
        <strain evidence="11 12">14171R-81</strain>
    </source>
</reference>
<keyword evidence="6" id="KW-0564">Palmitate</keyword>
<dbReference type="EMBL" id="CP048286">
    <property type="protein sequence ID" value="QHW29404.1"/>
    <property type="molecule type" value="Genomic_DNA"/>
</dbReference>
<dbReference type="PROSITE" id="PS51257">
    <property type="entry name" value="PROKAR_LIPOPROTEIN"/>
    <property type="match status" value="1"/>
</dbReference>
<dbReference type="Proteomes" id="UP000479114">
    <property type="component" value="Chromosome"/>
</dbReference>
<gene>
    <name evidence="11" type="ORF">GZH47_00210</name>
</gene>
<evidence type="ECO:0000259" key="10">
    <source>
        <dbReference type="Pfam" id="PF25198"/>
    </source>
</evidence>
<comment type="similarity">
    <text evidence="2">Belongs to the GerABKC lipoprotein family.</text>
</comment>
<keyword evidence="5" id="KW-0472">Membrane</keyword>
<dbReference type="InterPro" id="IPR038501">
    <property type="entry name" value="Spore_GerAC_C_sf"/>
</dbReference>
<comment type="subcellular location">
    <subcellularLocation>
        <location evidence="1">Membrane</location>
        <topology evidence="1">Lipid-anchor</topology>
    </subcellularLocation>
</comment>
<evidence type="ECO:0000256" key="7">
    <source>
        <dbReference type="ARBA" id="ARBA00023288"/>
    </source>
</evidence>
<keyword evidence="12" id="KW-1185">Reference proteome</keyword>
<evidence type="ECO:0000256" key="8">
    <source>
        <dbReference type="SAM" id="SignalP"/>
    </source>
</evidence>
<dbReference type="NCBIfam" id="TIGR02887">
    <property type="entry name" value="spore_ger_x_C"/>
    <property type="match status" value="1"/>
</dbReference>
<dbReference type="KEGG" id="prz:GZH47_00210"/>
<feature type="chain" id="PRO_5025430695" evidence="8">
    <location>
        <begin position="23"/>
        <end position="388"/>
    </location>
</feature>
<dbReference type="InterPro" id="IPR008844">
    <property type="entry name" value="Spore_GerAC-like"/>
</dbReference>
<feature type="signal peptide" evidence="8">
    <location>
        <begin position="1"/>
        <end position="22"/>
    </location>
</feature>
<name>A0A6C0NT83_9BACL</name>
<evidence type="ECO:0000313" key="12">
    <source>
        <dbReference type="Proteomes" id="UP000479114"/>
    </source>
</evidence>
<accession>A0A6C0NT83</accession>
<evidence type="ECO:0000259" key="9">
    <source>
        <dbReference type="Pfam" id="PF05504"/>
    </source>
</evidence>
<feature type="domain" description="Spore germination GerAC-like C-terminal" evidence="9">
    <location>
        <begin position="212"/>
        <end position="373"/>
    </location>
</feature>
<dbReference type="Pfam" id="PF05504">
    <property type="entry name" value="Spore_GerAC"/>
    <property type="match status" value="1"/>
</dbReference>
<proteinExistence type="inferred from homology"/>
<dbReference type="Pfam" id="PF25198">
    <property type="entry name" value="Spore_GerAC_N"/>
    <property type="match status" value="1"/>
</dbReference>
<protein>
    <submittedName>
        <fullName evidence="11">Ger(X)C family spore germination protein</fullName>
    </submittedName>
</protein>
<dbReference type="Gene3D" id="3.30.300.210">
    <property type="entry name" value="Nutrient germinant receptor protein C, domain 3"/>
    <property type="match status" value="1"/>
</dbReference>
<keyword evidence="4 8" id="KW-0732">Signal</keyword>
<dbReference type="AlphaFoldDB" id="A0A6C0NT83"/>
<keyword evidence="3" id="KW-0309">Germination</keyword>
<dbReference type="PANTHER" id="PTHR35789">
    <property type="entry name" value="SPORE GERMINATION PROTEIN B3"/>
    <property type="match status" value="1"/>
</dbReference>
<evidence type="ECO:0000256" key="6">
    <source>
        <dbReference type="ARBA" id="ARBA00023139"/>
    </source>
</evidence>
<evidence type="ECO:0000256" key="3">
    <source>
        <dbReference type="ARBA" id="ARBA00022544"/>
    </source>
</evidence>
<evidence type="ECO:0000256" key="2">
    <source>
        <dbReference type="ARBA" id="ARBA00007886"/>
    </source>
</evidence>
<dbReference type="RefSeq" id="WP_162637974.1">
    <property type="nucleotide sequence ID" value="NZ_CP048286.1"/>
</dbReference>
<organism evidence="11 12">
    <name type="scientific">Paenibacillus rhizovicinus</name>
    <dbReference type="NCBI Taxonomy" id="2704463"/>
    <lineage>
        <taxon>Bacteria</taxon>
        <taxon>Bacillati</taxon>
        <taxon>Bacillota</taxon>
        <taxon>Bacilli</taxon>
        <taxon>Bacillales</taxon>
        <taxon>Paenibacillaceae</taxon>
        <taxon>Paenibacillus</taxon>
    </lineage>
</organism>
<dbReference type="Gene3D" id="6.20.190.10">
    <property type="entry name" value="Nutrient germinant receptor protein C, domain 1"/>
    <property type="match status" value="1"/>
</dbReference>
<feature type="domain" description="Spore germination protein N-terminal" evidence="10">
    <location>
        <begin position="23"/>
        <end position="182"/>
    </location>
</feature>
<evidence type="ECO:0000313" key="11">
    <source>
        <dbReference type="EMBL" id="QHW29404.1"/>
    </source>
</evidence>
<keyword evidence="7" id="KW-0449">Lipoprotein</keyword>
<sequence length="388" mass="43797">MIRNVALSSVVFLFLLSITSCTDFVEPNQLAFVMGSAIDYAEGGLLEVSHQIVIPSQLKGSSSGKVDQYIVVSAKGKNVFEASQKIQLKLSRRLMVRHRILIAFGEKFVRQNDMSLIFDKIIRDPSYSMRDTILLIRGGSAKEFLMQKHPIEFLSSVSADKELQTNGLGGFSARKLIIESVSEGIRPLMPFLQFEKFQFSSNKKTPIAVLRGFAVLDKNQKIKCFLNESEGTQAVWMRGQGTYDGITIPWKDGKGLLSFRLTHIKRRLGSHEPNSVNLTIKAQAYLLENSTTLNMAEVDNMIAVQQYLNAALRKQLQGTINIIQQKGTDVLGVGKYLHHKYPIWWMSQHSDWDNNFKNIKISAQSNIQLRSIGTTSIPIKEIDEKRER</sequence>
<dbReference type="InterPro" id="IPR046953">
    <property type="entry name" value="Spore_GerAC-like_C"/>
</dbReference>
<dbReference type="GO" id="GO:0009847">
    <property type="term" value="P:spore germination"/>
    <property type="evidence" value="ECO:0007669"/>
    <property type="project" value="InterPro"/>
</dbReference>
<dbReference type="InterPro" id="IPR057336">
    <property type="entry name" value="GerAC_N"/>
</dbReference>